<evidence type="ECO:0000313" key="1">
    <source>
        <dbReference type="EMBL" id="APU00682.1"/>
    </source>
</evidence>
<evidence type="ECO:0000313" key="2">
    <source>
        <dbReference type="Proteomes" id="UP000222894"/>
    </source>
</evidence>
<organism evidence="1 2">
    <name type="scientific">Aeromonas phage 44RR2.8t.2</name>
    <dbReference type="NCBI Taxonomy" id="1932900"/>
    <lineage>
        <taxon>Viruses</taxon>
        <taxon>Duplodnaviria</taxon>
        <taxon>Heunggongvirae</taxon>
        <taxon>Uroviricota</taxon>
        <taxon>Caudoviricetes</taxon>
        <taxon>Pantevenvirales</taxon>
        <taxon>Straboviridae</taxon>
        <taxon>Biquartavirus</taxon>
        <taxon>Biquartavirus 44RR2</taxon>
    </lineage>
</organism>
<reference evidence="1 2" key="1">
    <citation type="journal article" date="2017" name="Sci. Rep.">
        <title>Characterization and diversity of phages infecting Aeromonas salmonicida subsp. salmonicida.</title>
        <authorList>
            <person name="Vincent A.T."/>
            <person name="Paquet V.E."/>
            <person name="Bernatchez A."/>
            <person name="Tremblay D.M."/>
            <person name="Moineau S."/>
            <person name="Charette S.J."/>
        </authorList>
    </citation>
    <scope>NUCLEOTIDE SEQUENCE [LARGE SCALE GENOMIC DNA]</scope>
</reference>
<dbReference type="Proteomes" id="UP000222894">
    <property type="component" value="Genome"/>
</dbReference>
<name>A0A219Y9P4_9CAUD</name>
<proteinExistence type="predicted"/>
<protein>
    <submittedName>
        <fullName evidence="1">Uncharacterized protein</fullName>
    </submittedName>
</protein>
<accession>A0A219Y9P4</accession>
<dbReference type="EMBL" id="KY290948">
    <property type="protein sequence ID" value="APU00682.1"/>
    <property type="molecule type" value="Genomic_DNA"/>
</dbReference>
<sequence length="52" mass="6286">MTYDEWLDKNREHVTKFISENVWIDITEIRRDQHEVAIHLGDDIIAKDTIYV</sequence>